<sequence>MAGSRFTGDDVRWRRAILMGLAASPLVVVAALAAAPEGSLRCAEPVLRSVSPDGTHELTVCPRRSWRFAMPGQGSDVPGWVVLRDGDGHIAGVVDVGVMLEIDQPAEWESGVALIPLAARIEPFPRDLPAWRRVLDDRRRRLAAHLGLAPRSEEFR</sequence>
<comment type="caution">
    <text evidence="1">The sequence shown here is derived from an EMBL/GenBank/DDBJ whole genome shotgun (WGS) entry which is preliminary data.</text>
</comment>
<proteinExistence type="predicted"/>
<evidence type="ECO:0000313" key="2">
    <source>
        <dbReference type="Proteomes" id="UP000698752"/>
    </source>
</evidence>
<name>A0ABS5EFR0_9PROT</name>
<dbReference type="Proteomes" id="UP000698752">
    <property type="component" value="Unassembled WGS sequence"/>
</dbReference>
<dbReference type="RefSeq" id="WP_211868145.1">
    <property type="nucleotide sequence ID" value="NZ_JAAEDI010000008.1"/>
</dbReference>
<gene>
    <name evidence="1" type="ORF">GXW78_09325</name>
</gene>
<accession>A0ABS5EFR0</accession>
<dbReference type="EMBL" id="JAAEDI010000008">
    <property type="protein sequence ID" value="MBR0649863.1"/>
    <property type="molecule type" value="Genomic_DNA"/>
</dbReference>
<organism evidence="1 2">
    <name type="scientific">Neoroseomonas terrae</name>
    <dbReference type="NCBI Taxonomy" id="424799"/>
    <lineage>
        <taxon>Bacteria</taxon>
        <taxon>Pseudomonadati</taxon>
        <taxon>Pseudomonadota</taxon>
        <taxon>Alphaproteobacteria</taxon>
        <taxon>Acetobacterales</taxon>
        <taxon>Acetobacteraceae</taxon>
        <taxon>Neoroseomonas</taxon>
    </lineage>
</organism>
<protein>
    <submittedName>
        <fullName evidence="1">Uncharacterized protein</fullName>
    </submittedName>
</protein>
<keyword evidence="2" id="KW-1185">Reference proteome</keyword>
<evidence type="ECO:0000313" key="1">
    <source>
        <dbReference type="EMBL" id="MBR0649863.1"/>
    </source>
</evidence>
<reference evidence="2" key="1">
    <citation type="journal article" date="2021" name="Syst. Appl. Microbiol.">
        <title>Roseomonas hellenica sp. nov., isolated from roots of wild-growing Alkanna tinctoria.</title>
        <authorList>
            <person name="Rat A."/>
            <person name="Naranjo H.D."/>
            <person name="Lebbe L."/>
            <person name="Cnockaert M."/>
            <person name="Krigas N."/>
            <person name="Grigoriadou K."/>
            <person name="Maloupa E."/>
            <person name="Willems A."/>
        </authorList>
    </citation>
    <scope>NUCLEOTIDE SEQUENCE [LARGE SCALE GENOMIC DNA]</scope>
    <source>
        <strain evidence="2">LMG 31159</strain>
    </source>
</reference>